<keyword evidence="3" id="KW-1185">Reference proteome</keyword>
<dbReference type="Pfam" id="PF07714">
    <property type="entry name" value="PK_Tyr_Ser-Thr"/>
    <property type="match status" value="1"/>
</dbReference>
<comment type="caution">
    <text evidence="2">The sequence shown here is derived from an EMBL/GenBank/DDBJ whole genome shotgun (WGS) entry which is preliminary data.</text>
</comment>
<dbReference type="GO" id="GO:0004672">
    <property type="term" value="F:protein kinase activity"/>
    <property type="evidence" value="ECO:0007669"/>
    <property type="project" value="InterPro"/>
</dbReference>
<sequence>MQLKINKSYDIIFEWIPYNQFYKIKEIGKGGFAKNKIVALKALYDSQNISSQFLNEIKVYSIENHKDYFSNKILKIYGISQNPDTKEHTMILDYAKGGDFNYWMIKNYNDFNWSRKLIILFNIIRGLEKIHQKQMVHRDFHTRNILLNDINVNDYMNDSIIHISDMGLCGEVKNIDHNDNIYGVIPYVAPEVLKGKPYTQASDIYSFGMIMYFVATGKQPFDDCAHDEFLVLNICNKIRPEIINELEAPKCYLDLMKKCWDSNPDNRPKATEILKFIRLFIDSYKYDSQNLHHEISKVLL</sequence>
<evidence type="ECO:0000313" key="2">
    <source>
        <dbReference type="EMBL" id="EXX70674.1"/>
    </source>
</evidence>
<accession>A0A015KSS3</accession>
<feature type="domain" description="Protein kinase" evidence="1">
    <location>
        <begin position="21"/>
        <end position="281"/>
    </location>
</feature>
<gene>
    <name evidence="2" type="ORF">RirG_085310</name>
</gene>
<dbReference type="PIRSF" id="PIRSF000654">
    <property type="entry name" value="Integrin-linked_kinase"/>
    <property type="match status" value="1"/>
</dbReference>
<dbReference type="GO" id="GO:0005524">
    <property type="term" value="F:ATP binding"/>
    <property type="evidence" value="ECO:0007669"/>
    <property type="project" value="InterPro"/>
</dbReference>
<name>A0A015KSS3_RHIIW</name>
<dbReference type="InterPro" id="IPR001245">
    <property type="entry name" value="Ser-Thr/Tyr_kinase_cat_dom"/>
</dbReference>
<dbReference type="HOGENOM" id="CLU_000288_7_34_1"/>
<dbReference type="Gene3D" id="1.10.510.10">
    <property type="entry name" value="Transferase(Phosphotransferase) domain 1"/>
    <property type="match status" value="1"/>
</dbReference>
<dbReference type="InterPro" id="IPR011009">
    <property type="entry name" value="Kinase-like_dom_sf"/>
</dbReference>
<protein>
    <submittedName>
        <fullName evidence="2">Mkk2p</fullName>
    </submittedName>
</protein>
<dbReference type="EMBL" id="JEMT01016513">
    <property type="protein sequence ID" value="EXX70674.1"/>
    <property type="molecule type" value="Genomic_DNA"/>
</dbReference>
<organism evidence="2 3">
    <name type="scientific">Rhizophagus irregularis (strain DAOM 197198w)</name>
    <name type="common">Glomus intraradices</name>
    <dbReference type="NCBI Taxonomy" id="1432141"/>
    <lineage>
        <taxon>Eukaryota</taxon>
        <taxon>Fungi</taxon>
        <taxon>Fungi incertae sedis</taxon>
        <taxon>Mucoromycota</taxon>
        <taxon>Glomeromycotina</taxon>
        <taxon>Glomeromycetes</taxon>
        <taxon>Glomerales</taxon>
        <taxon>Glomeraceae</taxon>
        <taxon>Rhizophagus</taxon>
    </lineage>
</organism>
<dbReference type="Proteomes" id="UP000022910">
    <property type="component" value="Unassembled WGS sequence"/>
</dbReference>
<dbReference type="SUPFAM" id="SSF56112">
    <property type="entry name" value="Protein kinase-like (PK-like)"/>
    <property type="match status" value="1"/>
</dbReference>
<evidence type="ECO:0000259" key="1">
    <source>
        <dbReference type="PROSITE" id="PS50011"/>
    </source>
</evidence>
<reference evidence="2 3" key="1">
    <citation type="submission" date="2014-02" db="EMBL/GenBank/DDBJ databases">
        <title>Single nucleus genome sequencing reveals high similarity among nuclei of an endomycorrhizal fungus.</title>
        <authorList>
            <person name="Lin K."/>
            <person name="Geurts R."/>
            <person name="Zhang Z."/>
            <person name="Limpens E."/>
            <person name="Saunders D.G."/>
            <person name="Mu D."/>
            <person name="Pang E."/>
            <person name="Cao H."/>
            <person name="Cha H."/>
            <person name="Lin T."/>
            <person name="Zhou Q."/>
            <person name="Shang Y."/>
            <person name="Li Y."/>
            <person name="Ivanov S."/>
            <person name="Sharma T."/>
            <person name="Velzen R.V."/>
            <person name="Ruijter N.D."/>
            <person name="Aanen D.K."/>
            <person name="Win J."/>
            <person name="Kamoun S."/>
            <person name="Bisseling T."/>
            <person name="Huang S."/>
        </authorList>
    </citation>
    <scope>NUCLEOTIDE SEQUENCE [LARGE SCALE GENOMIC DNA]</scope>
    <source>
        <strain evidence="3">DAOM197198w</strain>
    </source>
</reference>
<dbReference type="PANTHER" id="PTHR23257">
    <property type="entry name" value="SERINE-THREONINE PROTEIN KINASE"/>
    <property type="match status" value="1"/>
</dbReference>
<dbReference type="InterPro" id="IPR000719">
    <property type="entry name" value="Prot_kinase_dom"/>
</dbReference>
<dbReference type="PROSITE" id="PS50011">
    <property type="entry name" value="PROTEIN_KINASE_DOM"/>
    <property type="match status" value="1"/>
</dbReference>
<dbReference type="InterPro" id="IPR050167">
    <property type="entry name" value="Ser_Thr_protein_kinase"/>
</dbReference>
<dbReference type="AlphaFoldDB" id="A0A015KSS3"/>
<evidence type="ECO:0000313" key="3">
    <source>
        <dbReference type="Proteomes" id="UP000022910"/>
    </source>
</evidence>
<proteinExistence type="predicted"/>